<sequence length="77" mass="8764">MTQKVLKVGSSAAVTISKKSLEELGLKIGDRVLVEIDKKRRKVSIEPAIKEVDKELLDWTKKFIERYRPALEALAKK</sequence>
<dbReference type="InterPro" id="IPR007159">
    <property type="entry name" value="SpoVT-AbrB_dom"/>
</dbReference>
<evidence type="ECO:0000313" key="2">
    <source>
        <dbReference type="EMBL" id="OGY99668.1"/>
    </source>
</evidence>
<organism evidence="2 3">
    <name type="scientific">Candidatus Liptonbacteria bacterium RIFCSPLOWO2_01_FULL_45_15</name>
    <dbReference type="NCBI Taxonomy" id="1798649"/>
    <lineage>
        <taxon>Bacteria</taxon>
        <taxon>Candidatus Liptoniibacteriota</taxon>
    </lineage>
</organism>
<evidence type="ECO:0000259" key="1">
    <source>
        <dbReference type="SMART" id="SM00966"/>
    </source>
</evidence>
<protein>
    <recommendedName>
        <fullName evidence="1">SpoVT-AbrB domain-containing protein</fullName>
    </recommendedName>
</protein>
<dbReference type="InterPro" id="IPR037914">
    <property type="entry name" value="SpoVT-AbrB_sf"/>
</dbReference>
<dbReference type="SMART" id="SM00966">
    <property type="entry name" value="SpoVT_AbrB"/>
    <property type="match status" value="1"/>
</dbReference>
<evidence type="ECO:0000313" key="3">
    <source>
        <dbReference type="Proteomes" id="UP000176287"/>
    </source>
</evidence>
<proteinExistence type="predicted"/>
<feature type="domain" description="SpoVT-AbrB" evidence="1">
    <location>
        <begin position="6"/>
        <end position="53"/>
    </location>
</feature>
<dbReference type="GO" id="GO:0003677">
    <property type="term" value="F:DNA binding"/>
    <property type="evidence" value="ECO:0007669"/>
    <property type="project" value="InterPro"/>
</dbReference>
<dbReference type="STRING" id="1798649.A3B13_01270"/>
<dbReference type="SUPFAM" id="SSF89447">
    <property type="entry name" value="AbrB/MazE/MraZ-like"/>
    <property type="match status" value="1"/>
</dbReference>
<dbReference type="Pfam" id="PF04014">
    <property type="entry name" value="MazE_antitoxin"/>
    <property type="match status" value="1"/>
</dbReference>
<dbReference type="AlphaFoldDB" id="A0A1G2CE46"/>
<reference evidence="2 3" key="1">
    <citation type="journal article" date="2016" name="Nat. Commun.">
        <title>Thousands of microbial genomes shed light on interconnected biogeochemical processes in an aquifer system.</title>
        <authorList>
            <person name="Anantharaman K."/>
            <person name="Brown C.T."/>
            <person name="Hug L.A."/>
            <person name="Sharon I."/>
            <person name="Castelle C.J."/>
            <person name="Probst A.J."/>
            <person name="Thomas B.C."/>
            <person name="Singh A."/>
            <person name="Wilkins M.J."/>
            <person name="Karaoz U."/>
            <person name="Brodie E.L."/>
            <person name="Williams K.H."/>
            <person name="Hubbard S.S."/>
            <person name="Banfield J.F."/>
        </authorList>
    </citation>
    <scope>NUCLEOTIDE SEQUENCE [LARGE SCALE GENOMIC DNA]</scope>
</reference>
<dbReference type="Gene3D" id="2.10.260.10">
    <property type="match status" value="1"/>
</dbReference>
<dbReference type="EMBL" id="MHKZ01000035">
    <property type="protein sequence ID" value="OGY99668.1"/>
    <property type="molecule type" value="Genomic_DNA"/>
</dbReference>
<gene>
    <name evidence="2" type="ORF">A3B13_01270</name>
</gene>
<dbReference type="Proteomes" id="UP000176287">
    <property type="component" value="Unassembled WGS sequence"/>
</dbReference>
<name>A0A1G2CE46_9BACT</name>
<accession>A0A1G2CE46</accession>
<comment type="caution">
    <text evidence="2">The sequence shown here is derived from an EMBL/GenBank/DDBJ whole genome shotgun (WGS) entry which is preliminary data.</text>
</comment>